<keyword evidence="4" id="KW-1185">Reference proteome</keyword>
<name>A0A5C5WZJ1_9BACT</name>
<gene>
    <name evidence="3" type="ORF">CA85_49690</name>
</gene>
<dbReference type="EMBL" id="SJPK01000027">
    <property type="protein sequence ID" value="TWT55342.1"/>
    <property type="molecule type" value="Genomic_DNA"/>
</dbReference>
<dbReference type="Proteomes" id="UP000318053">
    <property type="component" value="Unassembled WGS sequence"/>
</dbReference>
<dbReference type="InterPro" id="IPR013830">
    <property type="entry name" value="SGNH_hydro"/>
</dbReference>
<comment type="caution">
    <text evidence="3">The sequence shown here is derived from an EMBL/GenBank/DDBJ whole genome shotgun (WGS) entry which is preliminary data.</text>
</comment>
<dbReference type="InterPro" id="IPR036514">
    <property type="entry name" value="SGNH_hydro_sf"/>
</dbReference>
<protein>
    <recommendedName>
        <fullName evidence="2">SGNH hydrolase-type esterase domain-containing protein</fullName>
    </recommendedName>
</protein>
<keyword evidence="1" id="KW-0812">Transmembrane</keyword>
<evidence type="ECO:0000313" key="3">
    <source>
        <dbReference type="EMBL" id="TWT55342.1"/>
    </source>
</evidence>
<feature type="domain" description="SGNH hydrolase-type esterase" evidence="2">
    <location>
        <begin position="96"/>
        <end position="268"/>
    </location>
</feature>
<evidence type="ECO:0000259" key="2">
    <source>
        <dbReference type="Pfam" id="PF13472"/>
    </source>
</evidence>
<dbReference type="AlphaFoldDB" id="A0A5C5WZJ1"/>
<organism evidence="3 4">
    <name type="scientific">Allorhodopirellula solitaria</name>
    <dbReference type="NCBI Taxonomy" id="2527987"/>
    <lineage>
        <taxon>Bacteria</taxon>
        <taxon>Pseudomonadati</taxon>
        <taxon>Planctomycetota</taxon>
        <taxon>Planctomycetia</taxon>
        <taxon>Pirellulales</taxon>
        <taxon>Pirellulaceae</taxon>
        <taxon>Allorhodopirellula</taxon>
    </lineage>
</organism>
<dbReference type="PANTHER" id="PTHR14209">
    <property type="entry name" value="ISOAMYL ACETATE-HYDROLYZING ESTERASE 1"/>
    <property type="match status" value="1"/>
</dbReference>
<proteinExistence type="predicted"/>
<sequence>MKASGARFRRMSRKTSPERGLTLSDAAVRHYFNRFASKGSAPFSDRLPRGLLMKNIYRSILLVVGCFAATIAVAEPPIRPGDHVAIIGNTFADQLRIHGYLETLLLQHTADDPVSIRNLGWGGDMLTGRDRPTGFPSEEITLRSHKTDVIVACFGMGESFAGEKGVPDFRSQLTALLESHAGKTYNGESPVRLILVSPIACEDLGELTPRRDQRNQDLAAYTEAMQEVATAAGVPFVDLFETSRYLMDEPSGPNLTNNGIHLNRFGYWAISYTLCDQLTADEDEPAEQPWLLRIDAARQTSEARGVEISDVVADSSGLRFEVTETSAPKLGPPTDSPLPPQLEFVRDTLAIENLAPGDYQLTVDGKLITTATAEAWSRGVAIDSSPIHRAAEAYRARVNDKNLQFTYGWKTLNQVHIVGERRSSPSGQKLPAEQIEFNRIANELDESLRKPIELKRRHWRVSPVEP</sequence>
<dbReference type="Gene3D" id="3.40.50.1110">
    <property type="entry name" value="SGNH hydrolase"/>
    <property type="match status" value="1"/>
</dbReference>
<dbReference type="GO" id="GO:0016788">
    <property type="term" value="F:hydrolase activity, acting on ester bonds"/>
    <property type="evidence" value="ECO:0007669"/>
    <property type="project" value="UniProtKB-ARBA"/>
</dbReference>
<evidence type="ECO:0000313" key="4">
    <source>
        <dbReference type="Proteomes" id="UP000318053"/>
    </source>
</evidence>
<dbReference type="CDD" id="cd01834">
    <property type="entry name" value="SGNH_hydrolase_like_2"/>
    <property type="match status" value="1"/>
</dbReference>
<keyword evidence="1" id="KW-0472">Membrane</keyword>
<feature type="transmembrane region" description="Helical" evidence="1">
    <location>
        <begin position="56"/>
        <end position="74"/>
    </location>
</feature>
<keyword evidence="1" id="KW-1133">Transmembrane helix</keyword>
<accession>A0A5C5WZJ1</accession>
<dbReference type="SUPFAM" id="SSF52266">
    <property type="entry name" value="SGNH hydrolase"/>
    <property type="match status" value="1"/>
</dbReference>
<dbReference type="PANTHER" id="PTHR14209:SF19">
    <property type="entry name" value="ISOAMYL ACETATE-HYDROLYZING ESTERASE 1 HOMOLOG"/>
    <property type="match status" value="1"/>
</dbReference>
<dbReference type="InterPro" id="IPR045136">
    <property type="entry name" value="Iah1-like"/>
</dbReference>
<dbReference type="Pfam" id="PF13472">
    <property type="entry name" value="Lipase_GDSL_2"/>
    <property type="match status" value="1"/>
</dbReference>
<evidence type="ECO:0000256" key="1">
    <source>
        <dbReference type="SAM" id="Phobius"/>
    </source>
</evidence>
<reference evidence="3 4" key="1">
    <citation type="submission" date="2019-02" db="EMBL/GenBank/DDBJ databases">
        <title>Deep-cultivation of Planctomycetes and their phenomic and genomic characterization uncovers novel biology.</title>
        <authorList>
            <person name="Wiegand S."/>
            <person name="Jogler M."/>
            <person name="Boedeker C."/>
            <person name="Pinto D."/>
            <person name="Vollmers J."/>
            <person name="Rivas-Marin E."/>
            <person name="Kohn T."/>
            <person name="Peeters S.H."/>
            <person name="Heuer A."/>
            <person name="Rast P."/>
            <person name="Oberbeckmann S."/>
            <person name="Bunk B."/>
            <person name="Jeske O."/>
            <person name="Meyerdierks A."/>
            <person name="Storesund J.E."/>
            <person name="Kallscheuer N."/>
            <person name="Luecker S."/>
            <person name="Lage O.M."/>
            <person name="Pohl T."/>
            <person name="Merkel B.J."/>
            <person name="Hornburger P."/>
            <person name="Mueller R.-W."/>
            <person name="Bruemmer F."/>
            <person name="Labrenz M."/>
            <person name="Spormann A.M."/>
            <person name="Op Den Camp H."/>
            <person name="Overmann J."/>
            <person name="Amann R."/>
            <person name="Jetten M.S.M."/>
            <person name="Mascher T."/>
            <person name="Medema M.H."/>
            <person name="Devos D.P."/>
            <person name="Kaster A.-K."/>
            <person name="Ovreas L."/>
            <person name="Rohde M."/>
            <person name="Galperin M.Y."/>
            <person name="Jogler C."/>
        </authorList>
    </citation>
    <scope>NUCLEOTIDE SEQUENCE [LARGE SCALE GENOMIC DNA]</scope>
    <source>
        <strain evidence="3 4">CA85</strain>
    </source>
</reference>